<sequence>MIKFILFLKSYWYLLYFYVMLRRRGLRIVLDGIDNKEKISKRSIEVDKNSLVAAFRLACNFHFLNVECLERSITLYKLLISSNFDGTLCVGIRRKPFLSHAWVETTSIEELNESKYREKFQVFLSVSQGGS</sequence>
<evidence type="ECO:0000313" key="2">
    <source>
        <dbReference type="EMBL" id="SHF34597.1"/>
    </source>
</evidence>
<accession>A0A1M5AWZ8</accession>
<dbReference type="RefSeq" id="WP_073157684.1">
    <property type="nucleotide sequence ID" value="NZ_FQVL01000016.1"/>
</dbReference>
<feature type="domain" description="Microcin J25-processing protein McjB C-terminal" evidence="1">
    <location>
        <begin position="15"/>
        <end position="123"/>
    </location>
</feature>
<dbReference type="OrthoDB" id="2991373at2"/>
<dbReference type="Proteomes" id="UP000184476">
    <property type="component" value="Unassembled WGS sequence"/>
</dbReference>
<dbReference type="AlphaFoldDB" id="A0A1M5AWZ8"/>
<dbReference type="InterPro" id="IPR053521">
    <property type="entry name" value="McjB-like"/>
</dbReference>
<keyword evidence="3" id="KW-1185">Reference proteome</keyword>
<dbReference type="EMBL" id="FQVL01000016">
    <property type="protein sequence ID" value="SHF34597.1"/>
    <property type="molecule type" value="Genomic_DNA"/>
</dbReference>
<dbReference type="STRING" id="112248.SAMN05444392_11643"/>
<evidence type="ECO:0000313" key="3">
    <source>
        <dbReference type="Proteomes" id="UP000184476"/>
    </source>
</evidence>
<reference evidence="2 3" key="1">
    <citation type="submission" date="2016-11" db="EMBL/GenBank/DDBJ databases">
        <authorList>
            <person name="Jaros S."/>
            <person name="Januszkiewicz K."/>
            <person name="Wedrychowicz H."/>
        </authorList>
    </citation>
    <scope>NUCLEOTIDE SEQUENCE [LARGE SCALE GENOMIC DNA]</scope>
    <source>
        <strain evidence="2 3">DSM 44666</strain>
    </source>
</reference>
<gene>
    <name evidence="2" type="ORF">SAMN05444392_11643</name>
</gene>
<dbReference type="NCBIfam" id="NF033537">
    <property type="entry name" value="lasso_biosyn_B2"/>
    <property type="match status" value="1"/>
</dbReference>
<protein>
    <submittedName>
        <fullName evidence="2">Transglutaminase-like superfamily protein</fullName>
    </submittedName>
</protein>
<dbReference type="Pfam" id="PF13471">
    <property type="entry name" value="Transglut_core3"/>
    <property type="match status" value="1"/>
</dbReference>
<name>A0A1M5AWZ8_9BACL</name>
<proteinExistence type="predicted"/>
<dbReference type="InterPro" id="IPR032708">
    <property type="entry name" value="McjB_C"/>
</dbReference>
<evidence type="ECO:0000259" key="1">
    <source>
        <dbReference type="Pfam" id="PF13471"/>
    </source>
</evidence>
<organism evidence="2 3">
    <name type="scientific">Seinonella peptonophila</name>
    <dbReference type="NCBI Taxonomy" id="112248"/>
    <lineage>
        <taxon>Bacteria</taxon>
        <taxon>Bacillati</taxon>
        <taxon>Bacillota</taxon>
        <taxon>Bacilli</taxon>
        <taxon>Bacillales</taxon>
        <taxon>Thermoactinomycetaceae</taxon>
        <taxon>Seinonella</taxon>
    </lineage>
</organism>